<evidence type="ECO:0000313" key="3">
    <source>
        <dbReference type="EMBL" id="KAJ8102284.1"/>
    </source>
</evidence>
<dbReference type="EMBL" id="JARPMG010000003">
    <property type="protein sequence ID" value="KAJ8102284.1"/>
    <property type="molecule type" value="Genomic_DNA"/>
</dbReference>
<proteinExistence type="predicted"/>
<dbReference type="Proteomes" id="UP001217417">
    <property type="component" value="Unassembled WGS sequence"/>
</dbReference>
<reference evidence="3" key="1">
    <citation type="submission" date="2023-03" db="EMBL/GenBank/DDBJ databases">
        <title>Near-Complete genome sequence of Lipomyces tetrasporous NRRL Y-64009, an oleaginous yeast capable of growing on lignocellulosic hydrolysates.</title>
        <authorList>
            <consortium name="Lawrence Berkeley National Laboratory"/>
            <person name="Jagtap S.S."/>
            <person name="Liu J.-J."/>
            <person name="Walukiewicz H.E."/>
            <person name="Pangilinan J."/>
            <person name="Lipzen A."/>
            <person name="Ahrendt S."/>
            <person name="Koriabine M."/>
            <person name="Cobaugh K."/>
            <person name="Salamov A."/>
            <person name="Yoshinaga Y."/>
            <person name="Ng V."/>
            <person name="Daum C."/>
            <person name="Grigoriev I.V."/>
            <person name="Slininger P.J."/>
            <person name="Dien B.S."/>
            <person name="Jin Y.-S."/>
            <person name="Rao C.V."/>
        </authorList>
    </citation>
    <scope>NUCLEOTIDE SEQUENCE</scope>
    <source>
        <strain evidence="3">NRRL Y-64009</strain>
    </source>
</reference>
<feature type="compositionally biased region" description="Basic and acidic residues" evidence="1">
    <location>
        <begin position="124"/>
        <end position="140"/>
    </location>
</feature>
<dbReference type="InterPro" id="IPR055264">
    <property type="entry name" value="BOD1/SHG1_dom"/>
</dbReference>
<keyword evidence="4" id="KW-1185">Reference proteome</keyword>
<dbReference type="AlphaFoldDB" id="A0AAD7QVI5"/>
<accession>A0AAD7QVI5</accession>
<organism evidence="3 4">
    <name type="scientific">Lipomyces tetrasporus</name>
    <dbReference type="NCBI Taxonomy" id="54092"/>
    <lineage>
        <taxon>Eukaryota</taxon>
        <taxon>Fungi</taxon>
        <taxon>Dikarya</taxon>
        <taxon>Ascomycota</taxon>
        <taxon>Saccharomycotina</taxon>
        <taxon>Lipomycetes</taxon>
        <taxon>Lipomycetales</taxon>
        <taxon>Lipomycetaceae</taxon>
        <taxon>Lipomyces</taxon>
    </lineage>
</organism>
<protein>
    <submittedName>
        <fullName evidence="3">Complex proteins associated with Set1p component shg1-domain-containing protein</fullName>
    </submittedName>
</protein>
<name>A0AAD7QVI5_9ASCO</name>
<evidence type="ECO:0000259" key="2">
    <source>
        <dbReference type="Pfam" id="PF05205"/>
    </source>
</evidence>
<dbReference type="RefSeq" id="XP_056045734.1">
    <property type="nucleotide sequence ID" value="XM_056189193.1"/>
</dbReference>
<evidence type="ECO:0000313" key="4">
    <source>
        <dbReference type="Proteomes" id="UP001217417"/>
    </source>
</evidence>
<comment type="caution">
    <text evidence="3">The sequence shown here is derived from an EMBL/GenBank/DDBJ whole genome shotgun (WGS) entry which is preliminary data.</text>
</comment>
<feature type="domain" description="BOD1/SHG1" evidence="2">
    <location>
        <begin position="22"/>
        <end position="117"/>
    </location>
</feature>
<sequence>MADQVPNQAKSQQSAPATTEEILTIFKRRGLFDSLRKSLFTDFKENSTHESLIAAIESLVESNSSATSLATRSRGKAAALLEGSVNRSEAFGNVNKFIDDHVSIRNDDLRKKLEDMVQQIYSELKEATETGTEPQKDSTKSETNGKSSPSGNEY</sequence>
<evidence type="ECO:0000256" key="1">
    <source>
        <dbReference type="SAM" id="MobiDB-lite"/>
    </source>
</evidence>
<gene>
    <name evidence="3" type="ORF">POJ06DRAFT_266891</name>
</gene>
<feature type="compositionally biased region" description="Polar residues" evidence="1">
    <location>
        <begin position="141"/>
        <end position="154"/>
    </location>
</feature>
<feature type="region of interest" description="Disordered" evidence="1">
    <location>
        <begin position="124"/>
        <end position="154"/>
    </location>
</feature>
<dbReference type="Pfam" id="PF05205">
    <property type="entry name" value="COMPASS-Shg1"/>
    <property type="match status" value="1"/>
</dbReference>
<dbReference type="GeneID" id="80884359"/>